<feature type="transmembrane region" description="Helical" evidence="8">
    <location>
        <begin position="234"/>
        <end position="251"/>
    </location>
</feature>
<evidence type="ECO:0000313" key="10">
    <source>
        <dbReference type="Proteomes" id="UP000030643"/>
    </source>
</evidence>
<dbReference type="Proteomes" id="UP000030643">
    <property type="component" value="Unassembled WGS sequence"/>
</dbReference>
<keyword evidence="3" id="KW-0813">Transport</keyword>
<evidence type="ECO:0000256" key="2">
    <source>
        <dbReference type="ARBA" id="ARBA00009142"/>
    </source>
</evidence>
<evidence type="ECO:0000256" key="8">
    <source>
        <dbReference type="RuleBase" id="RU363041"/>
    </source>
</evidence>
<feature type="transmembrane region" description="Helical" evidence="8">
    <location>
        <begin position="205"/>
        <end position="222"/>
    </location>
</feature>
<dbReference type="InterPro" id="IPR052017">
    <property type="entry name" value="TSUP"/>
</dbReference>
<dbReference type="eggNOG" id="COG0730">
    <property type="taxonomic scope" value="Bacteria"/>
</dbReference>
<evidence type="ECO:0000256" key="4">
    <source>
        <dbReference type="ARBA" id="ARBA00022475"/>
    </source>
</evidence>
<evidence type="ECO:0000256" key="5">
    <source>
        <dbReference type="ARBA" id="ARBA00022692"/>
    </source>
</evidence>
<evidence type="ECO:0000256" key="7">
    <source>
        <dbReference type="ARBA" id="ARBA00023136"/>
    </source>
</evidence>
<sequence>MLIIVLGLFIAGIAAGVVSTLVGMASLISYPVLLAVGLPPVTANVTNTAALTFTGLGVGVSSRYELRTNYRDLYWILPLTVLGSLLGSFLLVIFPSQIFEKIVPFLVLMAAIVFLIRPYLHANRPLADIRENVPIDRNFIMISAVFLISIYGGYFGAASGVFTLLAFTMTAGLKYTVANAVKNISGAVANLVATIIYAFYGNVNWGYALPMGAGFVIGGWIGPKVARSLPAETFRWLIILGAFVLSGYLFYKAYL</sequence>
<name>A0A069CW13_WEIOS</name>
<dbReference type="RefSeq" id="WP_027699609.1">
    <property type="nucleotide sequence ID" value="NZ_DF820496.1"/>
</dbReference>
<gene>
    <name evidence="9" type="ORF">WOSG25_130110</name>
</gene>
<dbReference type="PANTHER" id="PTHR30269">
    <property type="entry name" value="TRANSMEMBRANE PROTEIN YFCA"/>
    <property type="match status" value="1"/>
</dbReference>
<keyword evidence="4 8" id="KW-1003">Cell membrane</keyword>
<comment type="similarity">
    <text evidence="2 8">Belongs to the 4-toluene sulfonate uptake permease (TSUP) (TC 2.A.102) family.</text>
</comment>
<keyword evidence="7 8" id="KW-0472">Membrane</keyword>
<feature type="transmembrane region" description="Helical" evidence="8">
    <location>
        <begin position="140"/>
        <end position="168"/>
    </location>
</feature>
<feature type="transmembrane region" description="Helical" evidence="8">
    <location>
        <begin position="102"/>
        <end position="120"/>
    </location>
</feature>
<comment type="subcellular location">
    <subcellularLocation>
        <location evidence="1 8">Cell membrane</location>
        <topology evidence="1 8">Multi-pass membrane protein</topology>
    </subcellularLocation>
</comment>
<protein>
    <recommendedName>
        <fullName evidence="8">Probable membrane transporter protein</fullName>
    </recommendedName>
</protein>
<dbReference type="OrthoDB" id="2329556at2"/>
<evidence type="ECO:0000256" key="3">
    <source>
        <dbReference type="ARBA" id="ARBA00022448"/>
    </source>
</evidence>
<dbReference type="EMBL" id="DF820496">
    <property type="protein sequence ID" value="GAK31659.1"/>
    <property type="molecule type" value="Genomic_DNA"/>
</dbReference>
<dbReference type="InterPro" id="IPR002781">
    <property type="entry name" value="TM_pro_TauE-like"/>
</dbReference>
<dbReference type="STRING" id="1329250.WOSG25_130110"/>
<dbReference type="AlphaFoldDB" id="A0A069CW13"/>
<feature type="transmembrane region" description="Helical" evidence="8">
    <location>
        <begin position="73"/>
        <end position="95"/>
    </location>
</feature>
<keyword evidence="6 8" id="KW-1133">Transmembrane helix</keyword>
<reference evidence="10" key="1">
    <citation type="journal article" date="2014" name="Genome Announc.">
        <title>Draft genome sequence of Weissella oryzae SG25T, isolated from fermented rice grains.</title>
        <authorList>
            <person name="Tanizawa Y."/>
            <person name="Fujisawa T."/>
            <person name="Mochizuki T."/>
            <person name="Kaminuma E."/>
            <person name="Suzuki Y."/>
            <person name="Nakamura Y."/>
            <person name="Tohno M."/>
        </authorList>
    </citation>
    <scope>NUCLEOTIDE SEQUENCE [LARGE SCALE GENOMIC DNA]</scope>
    <source>
        <strain evidence="10">DSM 25784 / JCM 18191 / LMG 30913 / SG25</strain>
    </source>
</reference>
<proteinExistence type="inferred from homology"/>
<dbReference type="Pfam" id="PF01925">
    <property type="entry name" value="TauE"/>
    <property type="match status" value="1"/>
</dbReference>
<keyword evidence="5 8" id="KW-0812">Transmembrane</keyword>
<dbReference type="GO" id="GO:0005886">
    <property type="term" value="C:plasma membrane"/>
    <property type="evidence" value="ECO:0007669"/>
    <property type="project" value="UniProtKB-SubCell"/>
</dbReference>
<dbReference type="PANTHER" id="PTHR30269:SF0">
    <property type="entry name" value="MEMBRANE TRANSPORTER PROTEIN YFCA-RELATED"/>
    <property type="match status" value="1"/>
</dbReference>
<evidence type="ECO:0000313" key="9">
    <source>
        <dbReference type="EMBL" id="GAK31659.1"/>
    </source>
</evidence>
<evidence type="ECO:0000256" key="6">
    <source>
        <dbReference type="ARBA" id="ARBA00022989"/>
    </source>
</evidence>
<keyword evidence="10" id="KW-1185">Reference proteome</keyword>
<organism evidence="9 10">
    <name type="scientific">Weissella oryzae (strain DSM 25784 / JCM 18191 / LMG 30913 / SG25)</name>
    <dbReference type="NCBI Taxonomy" id="1329250"/>
    <lineage>
        <taxon>Bacteria</taxon>
        <taxon>Bacillati</taxon>
        <taxon>Bacillota</taxon>
        <taxon>Bacilli</taxon>
        <taxon>Lactobacillales</taxon>
        <taxon>Lactobacillaceae</taxon>
        <taxon>Weissella</taxon>
    </lineage>
</organism>
<accession>A0A069CW13</accession>
<feature type="transmembrane region" description="Helical" evidence="8">
    <location>
        <begin position="180"/>
        <end position="199"/>
    </location>
</feature>
<evidence type="ECO:0000256" key="1">
    <source>
        <dbReference type="ARBA" id="ARBA00004651"/>
    </source>
</evidence>